<evidence type="ECO:0000313" key="3">
    <source>
        <dbReference type="Proteomes" id="UP001479290"/>
    </source>
</evidence>
<comment type="caution">
    <text evidence="2">The sequence shown here is derived from an EMBL/GenBank/DDBJ whole genome shotgun (WGS) entry which is preliminary data.</text>
</comment>
<evidence type="ECO:0000313" key="2">
    <source>
        <dbReference type="EMBL" id="KAK9969511.1"/>
    </source>
</evidence>
<keyword evidence="3" id="KW-1185">Reference proteome</keyword>
<accession>A0AAW2A747</accession>
<dbReference type="AlphaFoldDB" id="A0AAW2A747"/>
<feature type="region of interest" description="Disordered" evidence="1">
    <location>
        <begin position="28"/>
        <end position="49"/>
    </location>
</feature>
<proteinExistence type="predicted"/>
<dbReference type="Proteomes" id="UP001479290">
    <property type="component" value="Unassembled WGS sequence"/>
</dbReference>
<sequence length="104" mass="11735">MSRPKATRGRTLLISRVGHLLVVCAGQRREKGKGHTATGNEGSGYPSVRECGKGKECVSELGWTKVEEEDDSSRMKWSMWRERPPPLVRSLLEISVLEDVLWQK</sequence>
<name>A0AAW2A747_CULAL</name>
<reference evidence="2 3" key="1">
    <citation type="submission" date="2024-05" db="EMBL/GenBank/DDBJ databases">
        <title>A high-quality chromosomal-level genome assembly of Topmouth culter (Culter alburnus).</title>
        <authorList>
            <person name="Zhao H."/>
        </authorList>
    </citation>
    <scope>NUCLEOTIDE SEQUENCE [LARGE SCALE GENOMIC DNA]</scope>
    <source>
        <strain evidence="2">CATC2023</strain>
        <tissue evidence="2">Muscle</tissue>
    </source>
</reference>
<evidence type="ECO:0000256" key="1">
    <source>
        <dbReference type="SAM" id="MobiDB-lite"/>
    </source>
</evidence>
<gene>
    <name evidence="2" type="ORF">ABG768_027675</name>
</gene>
<dbReference type="EMBL" id="JAWDJR010000009">
    <property type="protein sequence ID" value="KAK9969511.1"/>
    <property type="molecule type" value="Genomic_DNA"/>
</dbReference>
<organism evidence="2 3">
    <name type="scientific">Culter alburnus</name>
    <name type="common">Topmouth culter</name>
    <dbReference type="NCBI Taxonomy" id="194366"/>
    <lineage>
        <taxon>Eukaryota</taxon>
        <taxon>Metazoa</taxon>
        <taxon>Chordata</taxon>
        <taxon>Craniata</taxon>
        <taxon>Vertebrata</taxon>
        <taxon>Euteleostomi</taxon>
        <taxon>Actinopterygii</taxon>
        <taxon>Neopterygii</taxon>
        <taxon>Teleostei</taxon>
        <taxon>Ostariophysi</taxon>
        <taxon>Cypriniformes</taxon>
        <taxon>Xenocyprididae</taxon>
        <taxon>Xenocypridinae</taxon>
        <taxon>Culter</taxon>
    </lineage>
</organism>
<protein>
    <submittedName>
        <fullName evidence="2">Uncharacterized protein</fullName>
    </submittedName>
</protein>